<keyword evidence="2" id="KW-1185">Reference proteome</keyword>
<dbReference type="AlphaFoldDB" id="I4C3E8"/>
<evidence type="ECO:0000313" key="2">
    <source>
        <dbReference type="Proteomes" id="UP000006055"/>
    </source>
</evidence>
<dbReference type="EMBL" id="CP003360">
    <property type="protein sequence ID" value="AFM24089.1"/>
    <property type="molecule type" value="Genomic_DNA"/>
</dbReference>
<evidence type="ECO:0000313" key="1">
    <source>
        <dbReference type="EMBL" id="AFM24089.1"/>
    </source>
</evidence>
<dbReference type="KEGG" id="dti:Desti_1377"/>
<reference evidence="2" key="1">
    <citation type="submission" date="2012-06" db="EMBL/GenBank/DDBJ databases">
        <title>Complete sequence of chromosome of Desulfomonile tiedjei DSM 6799.</title>
        <authorList>
            <person name="Lucas S."/>
            <person name="Copeland A."/>
            <person name="Lapidus A."/>
            <person name="Glavina del Rio T."/>
            <person name="Dalin E."/>
            <person name="Tice H."/>
            <person name="Bruce D."/>
            <person name="Goodwin L."/>
            <person name="Pitluck S."/>
            <person name="Peters L."/>
            <person name="Ovchinnikova G."/>
            <person name="Zeytun A."/>
            <person name="Lu M."/>
            <person name="Kyrpides N."/>
            <person name="Mavromatis K."/>
            <person name="Ivanova N."/>
            <person name="Brettin T."/>
            <person name="Detter J.C."/>
            <person name="Han C."/>
            <person name="Larimer F."/>
            <person name="Land M."/>
            <person name="Hauser L."/>
            <person name="Markowitz V."/>
            <person name="Cheng J.-F."/>
            <person name="Hugenholtz P."/>
            <person name="Woyke T."/>
            <person name="Wu D."/>
            <person name="Spring S."/>
            <person name="Schroeder M."/>
            <person name="Brambilla E."/>
            <person name="Klenk H.-P."/>
            <person name="Eisen J.A."/>
        </authorList>
    </citation>
    <scope>NUCLEOTIDE SEQUENCE [LARGE SCALE GENOMIC DNA]</scope>
    <source>
        <strain evidence="2">ATCC 49306 / DSM 6799 / DCB-1</strain>
    </source>
</reference>
<protein>
    <submittedName>
        <fullName evidence="1">Uncharacterized protein</fullName>
    </submittedName>
</protein>
<organism evidence="1 2">
    <name type="scientific">Desulfomonile tiedjei (strain ATCC 49306 / DSM 6799 / DCB-1)</name>
    <dbReference type="NCBI Taxonomy" id="706587"/>
    <lineage>
        <taxon>Bacteria</taxon>
        <taxon>Pseudomonadati</taxon>
        <taxon>Thermodesulfobacteriota</taxon>
        <taxon>Desulfomonilia</taxon>
        <taxon>Desulfomonilales</taxon>
        <taxon>Desulfomonilaceae</taxon>
        <taxon>Desulfomonile</taxon>
    </lineage>
</organism>
<dbReference type="RefSeq" id="WP_014809239.1">
    <property type="nucleotide sequence ID" value="NC_018025.1"/>
</dbReference>
<accession>I4C3E8</accession>
<dbReference type="HOGENOM" id="CLU_2141894_0_0_7"/>
<sequence>MIKDLFEEMMRRMDWARNRNLEIQINKTASEYSCRIPIDESVSYTVSMRSMKDPGVLIRSFFPDGEIHHYIKLERIELEEAVCMLHAACLLTYGRPAEVCEAKSPQAARNRR</sequence>
<dbReference type="Proteomes" id="UP000006055">
    <property type="component" value="Chromosome"/>
</dbReference>
<gene>
    <name evidence="1" type="ordered locus">Desti_1377</name>
</gene>
<proteinExistence type="predicted"/>
<name>I4C3E8_DESTA</name>